<protein>
    <submittedName>
        <fullName evidence="5">Metalloprotease PmbA</fullName>
    </submittedName>
</protein>
<evidence type="ECO:0000259" key="4">
    <source>
        <dbReference type="Pfam" id="PF19290"/>
    </source>
</evidence>
<proteinExistence type="inferred from homology"/>
<dbReference type="SUPFAM" id="SSF111283">
    <property type="entry name" value="Putative modulator of DNA gyrase, PmbA/TldD"/>
    <property type="match status" value="1"/>
</dbReference>
<keyword evidence="6" id="KW-1185">Reference proteome</keyword>
<dbReference type="Pfam" id="PF19290">
    <property type="entry name" value="PmbA_TldD_2nd"/>
    <property type="match status" value="1"/>
</dbReference>
<dbReference type="GO" id="GO:0005829">
    <property type="term" value="C:cytosol"/>
    <property type="evidence" value="ECO:0007669"/>
    <property type="project" value="TreeGrafter"/>
</dbReference>
<dbReference type="GO" id="GO:0006508">
    <property type="term" value="P:proteolysis"/>
    <property type="evidence" value="ECO:0007669"/>
    <property type="project" value="UniProtKB-KW"/>
</dbReference>
<accession>A0A227KAB7</accession>
<gene>
    <name evidence="5" type="ORF">ADH67_12965</name>
</gene>
<dbReference type="Pfam" id="PF19289">
    <property type="entry name" value="PmbA_TldD_3rd"/>
    <property type="match status" value="1"/>
</dbReference>
<dbReference type="InterPro" id="IPR002510">
    <property type="entry name" value="Metalloprtase-TldD/E_N"/>
</dbReference>
<dbReference type="InterPro" id="IPR045569">
    <property type="entry name" value="Metalloprtase-TldD/E_C"/>
</dbReference>
<evidence type="ECO:0000259" key="2">
    <source>
        <dbReference type="Pfam" id="PF01523"/>
    </source>
</evidence>
<dbReference type="InterPro" id="IPR036059">
    <property type="entry name" value="TldD/PmbA_sf"/>
</dbReference>
<sequence length="450" mass="49118">MKKSPTLSSKDFLENQVRYALDYALSKGATSAAAEVQDQNGLNINVRNLDVETLEHTRDRSFAITVYINQRRGSASTGDLTRESIEQTVRAAVDIANYTSEDPCAGLPEKDLLCTKFEDLSLWHPWKISSEEAIEICKAAEKAALEGDSRIVNSEGSNLSTNVGRFVLGNTLGFCSGFDYSNHSLDTSVIAEDDSGMQVGFWYDMGVSPSQLASPESIGREAAKRAAAMLSAKNLSTRECSVIFDPYTAKSLIRLYISAVSGSQLYRNLSFLTNSLGTQVFPEFLSMKEDPFVKEGYGSAPFDDEGVRPSKRFFVENGVVKGYFLSTYSARKLGMKTTGNAGGPYNISLHAEKEHEEMTLEKLMERMGTGLLVTSLIGQGVNLTTGDYSRGAKGFWVENGKIAYPVDGITVAGNLRNMFLNVEAIGQDILACDNYRTGSVLIKNLKIAGN</sequence>
<evidence type="ECO:0000256" key="1">
    <source>
        <dbReference type="ARBA" id="ARBA00005836"/>
    </source>
</evidence>
<comment type="caution">
    <text evidence="5">The sequence shown here is derived from an EMBL/GenBank/DDBJ whole genome shotgun (WGS) entry which is preliminary data.</text>
</comment>
<feature type="domain" description="Metalloprotease TldD/E central" evidence="4">
    <location>
        <begin position="124"/>
        <end position="230"/>
    </location>
</feature>
<dbReference type="GO" id="GO:0008237">
    <property type="term" value="F:metallopeptidase activity"/>
    <property type="evidence" value="ECO:0007669"/>
    <property type="project" value="UniProtKB-KW"/>
</dbReference>
<dbReference type="InterPro" id="IPR047657">
    <property type="entry name" value="PmbA"/>
</dbReference>
<dbReference type="InterPro" id="IPR045570">
    <property type="entry name" value="Metalloprtase-TldD/E_cen_dom"/>
</dbReference>
<feature type="domain" description="Metalloprotease TldD/E C-terminal" evidence="3">
    <location>
        <begin position="238"/>
        <end position="449"/>
    </location>
</feature>
<feature type="domain" description="Metalloprotease TldD/E N-terminal" evidence="2">
    <location>
        <begin position="36"/>
        <end position="96"/>
    </location>
</feature>
<dbReference type="InterPro" id="IPR035068">
    <property type="entry name" value="TldD/PmbA_N"/>
</dbReference>
<dbReference type="PANTHER" id="PTHR43421">
    <property type="entry name" value="METALLOPROTEASE PMBA"/>
    <property type="match status" value="1"/>
</dbReference>
<dbReference type="NCBIfam" id="NF008268">
    <property type="entry name" value="PRK11040.1"/>
    <property type="match status" value="1"/>
</dbReference>
<evidence type="ECO:0000313" key="5">
    <source>
        <dbReference type="EMBL" id="OXE44183.1"/>
    </source>
</evidence>
<dbReference type="GeneID" id="78361781"/>
<name>A0A227KAB7_9BURK</name>
<comment type="similarity">
    <text evidence="1">Belongs to the peptidase U62 family.</text>
</comment>
<dbReference type="EMBL" id="NHMP01000016">
    <property type="protein sequence ID" value="OXE44183.1"/>
    <property type="molecule type" value="Genomic_DNA"/>
</dbReference>
<reference evidence="6" key="1">
    <citation type="submission" date="2017-05" db="EMBL/GenBank/DDBJ databases">
        <title>Improved OligoMM genomes.</title>
        <authorList>
            <person name="Garzetti D."/>
        </authorList>
    </citation>
    <scope>NUCLEOTIDE SEQUENCE [LARGE SCALE GENOMIC DNA]</scope>
    <source>
        <strain evidence="6">YL45</strain>
    </source>
</reference>
<organism evidence="5 6">
    <name type="scientific">Turicimonas muris</name>
    <dbReference type="NCBI Taxonomy" id="1796652"/>
    <lineage>
        <taxon>Bacteria</taxon>
        <taxon>Pseudomonadati</taxon>
        <taxon>Pseudomonadota</taxon>
        <taxon>Betaproteobacteria</taxon>
        <taxon>Burkholderiales</taxon>
        <taxon>Sutterellaceae</taxon>
        <taxon>Turicimonas</taxon>
    </lineage>
</organism>
<dbReference type="Proteomes" id="UP000214610">
    <property type="component" value="Unassembled WGS sequence"/>
</dbReference>
<keyword evidence="5" id="KW-0378">Hydrolase</keyword>
<dbReference type="RefSeq" id="WP_066593544.1">
    <property type="nucleotide sequence ID" value="NZ_CAJTBZ010000032.1"/>
</dbReference>
<keyword evidence="5" id="KW-0645">Protease</keyword>
<dbReference type="Gene3D" id="3.30.2290.10">
    <property type="entry name" value="PmbA/TldD superfamily"/>
    <property type="match status" value="1"/>
</dbReference>
<evidence type="ECO:0000313" key="6">
    <source>
        <dbReference type="Proteomes" id="UP000214610"/>
    </source>
</evidence>
<evidence type="ECO:0000259" key="3">
    <source>
        <dbReference type="Pfam" id="PF19289"/>
    </source>
</evidence>
<keyword evidence="5" id="KW-0482">Metalloprotease</keyword>
<dbReference type="AlphaFoldDB" id="A0A227KAB7"/>
<dbReference type="PANTHER" id="PTHR43421:SF1">
    <property type="entry name" value="METALLOPROTEASE PMBA"/>
    <property type="match status" value="1"/>
</dbReference>
<dbReference type="Pfam" id="PF01523">
    <property type="entry name" value="PmbA_TldD_1st"/>
    <property type="match status" value="1"/>
</dbReference>